<dbReference type="EMBL" id="BMLF01000001">
    <property type="protein sequence ID" value="GGL88828.1"/>
    <property type="molecule type" value="Genomic_DNA"/>
</dbReference>
<reference evidence="2" key="1">
    <citation type="journal article" date="2014" name="Int. J. Syst. Evol. Microbiol.">
        <title>Complete genome sequence of Corynebacterium casei LMG S-19264T (=DSM 44701T), isolated from a smear-ripened cheese.</title>
        <authorList>
            <consortium name="US DOE Joint Genome Institute (JGI-PGF)"/>
            <person name="Walter F."/>
            <person name="Albersmeier A."/>
            <person name="Kalinowski J."/>
            <person name="Ruckert C."/>
        </authorList>
    </citation>
    <scope>NUCLEOTIDE SEQUENCE</scope>
    <source>
        <strain evidence="2">CGMCC 1.6293</strain>
    </source>
</reference>
<evidence type="ECO:0000313" key="3">
    <source>
        <dbReference type="Proteomes" id="UP000649829"/>
    </source>
</evidence>
<keyword evidence="3" id="KW-1185">Reference proteome</keyword>
<proteinExistence type="predicted"/>
<feature type="compositionally biased region" description="Polar residues" evidence="1">
    <location>
        <begin position="9"/>
        <end position="25"/>
    </location>
</feature>
<reference evidence="2" key="2">
    <citation type="submission" date="2020-09" db="EMBL/GenBank/DDBJ databases">
        <authorList>
            <person name="Sun Q."/>
            <person name="Zhou Y."/>
        </authorList>
    </citation>
    <scope>NUCLEOTIDE SEQUENCE</scope>
    <source>
        <strain evidence="2">CGMCC 1.6293</strain>
    </source>
</reference>
<gene>
    <name evidence="2" type="ORF">GCM10011534_08700</name>
</gene>
<comment type="caution">
    <text evidence="2">The sequence shown here is derived from an EMBL/GenBank/DDBJ whole genome shotgun (WGS) entry which is preliminary data.</text>
</comment>
<dbReference type="AlphaFoldDB" id="A0A917SNC4"/>
<feature type="region of interest" description="Disordered" evidence="1">
    <location>
        <begin position="1"/>
        <end position="25"/>
    </location>
</feature>
<evidence type="ECO:0000256" key="1">
    <source>
        <dbReference type="SAM" id="MobiDB-lite"/>
    </source>
</evidence>
<protein>
    <submittedName>
        <fullName evidence="2">Uncharacterized protein</fullName>
    </submittedName>
</protein>
<organism evidence="2 3">
    <name type="scientific">Pseudooceanicola nanhaiensis</name>
    <dbReference type="NCBI Taxonomy" id="375761"/>
    <lineage>
        <taxon>Bacteria</taxon>
        <taxon>Pseudomonadati</taxon>
        <taxon>Pseudomonadota</taxon>
        <taxon>Alphaproteobacteria</taxon>
        <taxon>Rhodobacterales</taxon>
        <taxon>Paracoccaceae</taxon>
        <taxon>Pseudooceanicola</taxon>
    </lineage>
</organism>
<dbReference type="Proteomes" id="UP000649829">
    <property type="component" value="Unassembled WGS sequence"/>
</dbReference>
<name>A0A917SNC4_9RHOB</name>
<evidence type="ECO:0000313" key="2">
    <source>
        <dbReference type="EMBL" id="GGL88828.1"/>
    </source>
</evidence>
<sequence>MYCSGRTVCGTSGSTTLSTHPASVQSSQIVRPMGMMTTIPVRKLDRRREKIVGLRRGSWRGFVIAPLAEGGSR</sequence>
<accession>A0A917SNC4</accession>